<evidence type="ECO:0000313" key="3">
    <source>
        <dbReference type="Proteomes" id="UP000653076"/>
    </source>
</evidence>
<comment type="caution">
    <text evidence="2">The sequence shown here is derived from an EMBL/GenBank/DDBJ whole genome shotgun (WGS) entry which is preliminary data.</text>
</comment>
<dbReference type="InterPro" id="IPR015655">
    <property type="entry name" value="PP2C"/>
</dbReference>
<dbReference type="Pfam" id="PF13672">
    <property type="entry name" value="PP2C_2"/>
    <property type="match status" value="1"/>
</dbReference>
<dbReference type="InterPro" id="IPR001932">
    <property type="entry name" value="PPM-type_phosphatase-like_dom"/>
</dbReference>
<dbReference type="SMART" id="SM00331">
    <property type="entry name" value="PP2C_SIG"/>
    <property type="match status" value="1"/>
</dbReference>
<dbReference type="SUPFAM" id="SSF81606">
    <property type="entry name" value="PP2C-like"/>
    <property type="match status" value="1"/>
</dbReference>
<dbReference type="Proteomes" id="UP000653076">
    <property type="component" value="Unassembled WGS sequence"/>
</dbReference>
<dbReference type="EMBL" id="BOPC01000037">
    <property type="protein sequence ID" value="GIJ27731.1"/>
    <property type="molecule type" value="Genomic_DNA"/>
</dbReference>
<dbReference type="PANTHER" id="PTHR47992">
    <property type="entry name" value="PROTEIN PHOSPHATASE"/>
    <property type="match status" value="1"/>
</dbReference>
<dbReference type="SMART" id="SM00332">
    <property type="entry name" value="PP2Cc"/>
    <property type="match status" value="1"/>
</dbReference>
<organism evidence="2 3">
    <name type="scientific">Micromonospora qiuiae</name>
    <dbReference type="NCBI Taxonomy" id="502268"/>
    <lineage>
        <taxon>Bacteria</taxon>
        <taxon>Bacillati</taxon>
        <taxon>Actinomycetota</taxon>
        <taxon>Actinomycetes</taxon>
        <taxon>Micromonosporales</taxon>
        <taxon>Micromonosporaceae</taxon>
        <taxon>Micromonospora</taxon>
    </lineage>
</organism>
<accession>A0ABQ4JC28</accession>
<evidence type="ECO:0000259" key="1">
    <source>
        <dbReference type="PROSITE" id="PS51746"/>
    </source>
</evidence>
<proteinExistence type="predicted"/>
<name>A0ABQ4JC28_9ACTN</name>
<dbReference type="Gene3D" id="3.60.40.10">
    <property type="entry name" value="PPM-type phosphatase domain"/>
    <property type="match status" value="1"/>
</dbReference>
<gene>
    <name evidence="2" type="ORF">Vqi01_28930</name>
</gene>
<dbReference type="RefSeq" id="WP_239098395.1">
    <property type="nucleotide sequence ID" value="NZ_BOPC01000037.1"/>
</dbReference>
<dbReference type="PROSITE" id="PS51746">
    <property type="entry name" value="PPM_2"/>
    <property type="match status" value="1"/>
</dbReference>
<dbReference type="InterPro" id="IPR036457">
    <property type="entry name" value="PPM-type-like_dom_sf"/>
</dbReference>
<evidence type="ECO:0000313" key="2">
    <source>
        <dbReference type="EMBL" id="GIJ27731.1"/>
    </source>
</evidence>
<reference evidence="2 3" key="1">
    <citation type="submission" date="2021-01" db="EMBL/GenBank/DDBJ databases">
        <title>Whole genome shotgun sequence of Verrucosispora qiuiae NBRC 106684.</title>
        <authorList>
            <person name="Komaki H."/>
            <person name="Tamura T."/>
        </authorList>
    </citation>
    <scope>NUCLEOTIDE SEQUENCE [LARGE SCALE GENOMIC DNA]</scope>
    <source>
        <strain evidence="2 3">NBRC 106684</strain>
    </source>
</reference>
<keyword evidence="3" id="KW-1185">Reference proteome</keyword>
<sequence>MMGLLRLSAASRTHVGHVRRRNEDSLLHGQWLYAVADGLGGHVAGDIASATAVQAMKAYDRPAEVDDLADALGRAISDASEALRRKTREEPGLSGMGTTIVALLWSGTTAVVGNVGDSRAYLMRNVGSPRNTLTQVSEDHTYQHLVAEAKMIPNLPDKLARFLDGRKDGRSPDLTTLRLHPGDRILLCSDGLSSYVPADSVRATLNSAEDAESVADRLVTLALDEGGRDNVTVIVIDVHRASGAGR</sequence>
<protein>
    <recommendedName>
        <fullName evidence="1">PPM-type phosphatase domain-containing protein</fullName>
    </recommendedName>
</protein>
<feature type="domain" description="PPM-type phosphatase" evidence="1">
    <location>
        <begin position="6"/>
        <end position="238"/>
    </location>
</feature>
<dbReference type="CDD" id="cd00143">
    <property type="entry name" value="PP2Cc"/>
    <property type="match status" value="1"/>
</dbReference>